<organism evidence="2 3">
    <name type="scientific">Polyrhizophydium stewartii</name>
    <dbReference type="NCBI Taxonomy" id="2732419"/>
    <lineage>
        <taxon>Eukaryota</taxon>
        <taxon>Fungi</taxon>
        <taxon>Fungi incertae sedis</taxon>
        <taxon>Chytridiomycota</taxon>
        <taxon>Chytridiomycota incertae sedis</taxon>
        <taxon>Chytridiomycetes</taxon>
        <taxon>Rhizophydiales</taxon>
        <taxon>Rhizophydiales incertae sedis</taxon>
        <taxon>Polyrhizophydium</taxon>
    </lineage>
</organism>
<dbReference type="EMBL" id="JADGIZ020000012">
    <property type="protein sequence ID" value="KAL2917203.1"/>
    <property type="molecule type" value="Genomic_DNA"/>
</dbReference>
<name>A0ABR4NL41_9FUNG</name>
<protein>
    <submittedName>
        <fullName evidence="2">Uncharacterized protein</fullName>
    </submittedName>
</protein>
<keyword evidence="3" id="KW-1185">Reference proteome</keyword>
<evidence type="ECO:0000313" key="3">
    <source>
        <dbReference type="Proteomes" id="UP001527925"/>
    </source>
</evidence>
<evidence type="ECO:0000313" key="1">
    <source>
        <dbReference type="EMBL" id="KAL2917203.1"/>
    </source>
</evidence>
<gene>
    <name evidence="2" type="ORF">HK105_200315</name>
    <name evidence="1" type="ORF">HK105_203267</name>
</gene>
<reference evidence="2 3" key="1">
    <citation type="submission" date="2023-09" db="EMBL/GenBank/DDBJ databases">
        <title>Pangenome analysis of Batrachochytrium dendrobatidis and related Chytrids.</title>
        <authorList>
            <person name="Yacoub M.N."/>
            <person name="Stajich J.E."/>
            <person name="James T.Y."/>
        </authorList>
    </citation>
    <scope>NUCLEOTIDE SEQUENCE [LARGE SCALE GENOMIC DNA]</scope>
    <source>
        <strain evidence="2 3">JEL0888</strain>
    </source>
</reference>
<dbReference type="EMBL" id="JADGIZ020000001">
    <property type="protein sequence ID" value="KAL2920246.1"/>
    <property type="molecule type" value="Genomic_DNA"/>
</dbReference>
<evidence type="ECO:0000313" key="2">
    <source>
        <dbReference type="EMBL" id="KAL2920246.1"/>
    </source>
</evidence>
<comment type="caution">
    <text evidence="2">The sequence shown here is derived from an EMBL/GenBank/DDBJ whole genome shotgun (WGS) entry which is preliminary data.</text>
</comment>
<dbReference type="Proteomes" id="UP001527925">
    <property type="component" value="Unassembled WGS sequence"/>
</dbReference>
<proteinExistence type="predicted"/>
<accession>A0ABR4NL41</accession>
<sequence length="100" mass="11613">MMTISGNARNDANRPAAQRWGAMIEWIQRKFPGCITQSALEVAIRAKSNDSINSILRLHEVDQWDYDRIKQVALEFGDDNLLKRINDRFFGHLPPHLRPR</sequence>